<dbReference type="GO" id="GO:0030420">
    <property type="term" value="P:establishment of competence for transformation"/>
    <property type="evidence" value="ECO:0007669"/>
    <property type="project" value="UniProtKB-KW"/>
</dbReference>
<gene>
    <name evidence="4" type="ORF">EYB31_07370</name>
</gene>
<dbReference type="RefSeq" id="WP_131012644.1">
    <property type="nucleotide sequence ID" value="NZ_SIRE01000005.1"/>
</dbReference>
<dbReference type="Pfam" id="PF07963">
    <property type="entry name" value="N_methyl"/>
    <property type="match status" value="1"/>
</dbReference>
<keyword evidence="3" id="KW-1133">Transmembrane helix</keyword>
<keyword evidence="2" id="KW-0178">Competence</keyword>
<accession>A0A4Q9DW56</accession>
<reference evidence="4 5" key="1">
    <citation type="submission" date="2019-02" db="EMBL/GenBank/DDBJ databases">
        <title>Paenibacillus sp. nov., isolated from surface-sterilized tissue of Thalictrum simplex L.</title>
        <authorList>
            <person name="Tuo L."/>
        </authorList>
    </citation>
    <scope>NUCLEOTIDE SEQUENCE [LARGE SCALE GENOMIC DNA]</scope>
    <source>
        <strain evidence="4 5">N2SHLJ1</strain>
    </source>
</reference>
<dbReference type="EMBL" id="SIRE01000005">
    <property type="protein sequence ID" value="TBL80229.1"/>
    <property type="molecule type" value="Genomic_DNA"/>
</dbReference>
<dbReference type="PROSITE" id="PS00409">
    <property type="entry name" value="PROKAR_NTER_METHYL"/>
    <property type="match status" value="1"/>
</dbReference>
<comment type="subcellular location">
    <subcellularLocation>
        <location evidence="1">Cell surface</location>
    </subcellularLocation>
</comment>
<dbReference type="AlphaFoldDB" id="A0A4Q9DW56"/>
<sequence length="139" mass="14867">MFKNERGVTLVEVLAAVVLLGIAVIIFVNLSGYTLLAGKKSDYKTAALRIGEKVLNEKRAEIAASAPALPWTVSSSTADDGSLHFKVFVQQTDMASPAYSKTGFGSHYLSLNAVALFKTSSASSDLVPRLLTVTVSWEE</sequence>
<dbReference type="Proteomes" id="UP000293142">
    <property type="component" value="Unassembled WGS sequence"/>
</dbReference>
<keyword evidence="3" id="KW-0812">Transmembrane</keyword>
<organism evidence="4 5">
    <name type="scientific">Paenibacillus thalictri</name>
    <dbReference type="NCBI Taxonomy" id="2527873"/>
    <lineage>
        <taxon>Bacteria</taxon>
        <taxon>Bacillati</taxon>
        <taxon>Bacillota</taxon>
        <taxon>Bacilli</taxon>
        <taxon>Bacillales</taxon>
        <taxon>Paenibacillaceae</taxon>
        <taxon>Paenibacillus</taxon>
    </lineage>
</organism>
<proteinExistence type="predicted"/>
<evidence type="ECO:0000256" key="2">
    <source>
        <dbReference type="ARBA" id="ARBA00023287"/>
    </source>
</evidence>
<feature type="transmembrane region" description="Helical" evidence="3">
    <location>
        <begin position="13"/>
        <end position="36"/>
    </location>
</feature>
<evidence type="ECO:0000256" key="1">
    <source>
        <dbReference type="ARBA" id="ARBA00004241"/>
    </source>
</evidence>
<evidence type="ECO:0000313" key="5">
    <source>
        <dbReference type="Proteomes" id="UP000293142"/>
    </source>
</evidence>
<name>A0A4Q9DW56_9BACL</name>
<dbReference type="InterPro" id="IPR012902">
    <property type="entry name" value="N_methyl_site"/>
</dbReference>
<dbReference type="OrthoDB" id="6121517at2"/>
<keyword evidence="3" id="KW-0472">Membrane</keyword>
<evidence type="ECO:0000256" key="3">
    <source>
        <dbReference type="SAM" id="Phobius"/>
    </source>
</evidence>
<comment type="caution">
    <text evidence="4">The sequence shown here is derived from an EMBL/GenBank/DDBJ whole genome shotgun (WGS) entry which is preliminary data.</text>
</comment>
<keyword evidence="5" id="KW-1185">Reference proteome</keyword>
<evidence type="ECO:0000313" key="4">
    <source>
        <dbReference type="EMBL" id="TBL80229.1"/>
    </source>
</evidence>
<protein>
    <submittedName>
        <fullName evidence="4">Prepilin-type N-terminal cleavage/methylation domain-containing protein</fullName>
    </submittedName>
</protein>
<dbReference type="NCBIfam" id="TIGR02532">
    <property type="entry name" value="IV_pilin_GFxxxE"/>
    <property type="match status" value="1"/>
</dbReference>
<dbReference type="GO" id="GO:0009986">
    <property type="term" value="C:cell surface"/>
    <property type="evidence" value="ECO:0007669"/>
    <property type="project" value="UniProtKB-SubCell"/>
</dbReference>